<name>A0A7X3MD51_9FIRM</name>
<accession>A0A7X3MD51</accession>
<comment type="caution">
    <text evidence="1">The sequence shown here is derived from an EMBL/GenBank/DDBJ whole genome shotgun (WGS) entry which is preliminary data.</text>
</comment>
<organism evidence="1 2">
    <name type="scientific">Sporofaciens musculi</name>
    <dbReference type="NCBI Taxonomy" id="2681861"/>
    <lineage>
        <taxon>Bacteria</taxon>
        <taxon>Bacillati</taxon>
        <taxon>Bacillota</taxon>
        <taxon>Clostridia</taxon>
        <taxon>Lachnospirales</taxon>
        <taxon>Lachnospiraceae</taxon>
        <taxon>Sporofaciens</taxon>
    </lineage>
</organism>
<gene>
    <name evidence="1" type="ORF">GN277_01390</name>
</gene>
<dbReference type="Proteomes" id="UP000460412">
    <property type="component" value="Unassembled WGS sequence"/>
</dbReference>
<protein>
    <submittedName>
        <fullName evidence="1">Uncharacterized protein</fullName>
    </submittedName>
</protein>
<keyword evidence="2" id="KW-1185">Reference proteome</keyword>
<dbReference type="EMBL" id="WUQX01000001">
    <property type="protein sequence ID" value="MXP74135.1"/>
    <property type="molecule type" value="Genomic_DNA"/>
</dbReference>
<evidence type="ECO:0000313" key="2">
    <source>
        <dbReference type="Proteomes" id="UP000460412"/>
    </source>
</evidence>
<reference evidence="1 2" key="1">
    <citation type="submission" date="2019-12" db="EMBL/GenBank/DDBJ databases">
        <title>Sporaefaciens musculi gen. nov., sp. nov., a novel bacterium isolated from the caecum of an obese mouse.</title>
        <authorList>
            <person name="Rasmussen T.S."/>
            <person name="Streidl T."/>
            <person name="Hitch T.C.A."/>
            <person name="Wortmann E."/>
            <person name="Deptula P."/>
            <person name="Hansen M."/>
            <person name="Nielsen D.S."/>
            <person name="Clavel T."/>
            <person name="Vogensen F.K."/>
        </authorList>
    </citation>
    <scope>NUCLEOTIDE SEQUENCE [LARGE SCALE GENOMIC DNA]</scope>
    <source>
        <strain evidence="1 2">WCA-9-b2</strain>
    </source>
</reference>
<evidence type="ECO:0000313" key="1">
    <source>
        <dbReference type="EMBL" id="MXP74135.1"/>
    </source>
</evidence>
<dbReference type="AlphaFoldDB" id="A0A7X3MD51"/>
<proteinExistence type="predicted"/>
<sequence length="58" mass="6550">MKDLSLTQEYMICTVNEKGDLLGYNQNAVACLIVSGLLEMQMTKRLVSAPSYQSIWHI</sequence>
<dbReference type="RefSeq" id="WP_159749209.1">
    <property type="nucleotide sequence ID" value="NZ_CATIFW010000021.1"/>
</dbReference>